<evidence type="ECO:0000256" key="1">
    <source>
        <dbReference type="SAM" id="SignalP"/>
    </source>
</evidence>
<feature type="chain" id="PRO_5039944784" evidence="1">
    <location>
        <begin position="22"/>
        <end position="81"/>
    </location>
</feature>
<dbReference type="AlphaFoldDB" id="A0A9J6C9U5"/>
<keyword evidence="3" id="KW-1185">Reference proteome</keyword>
<keyword evidence="1" id="KW-0732">Signal</keyword>
<evidence type="ECO:0000313" key="2">
    <source>
        <dbReference type="EMBL" id="KAG5678539.1"/>
    </source>
</evidence>
<accession>A0A9J6C9U5</accession>
<reference evidence="2" key="1">
    <citation type="submission" date="2021-03" db="EMBL/GenBank/DDBJ databases">
        <title>Chromosome level genome of the anhydrobiotic midge Polypedilum vanderplanki.</title>
        <authorList>
            <person name="Yoshida Y."/>
            <person name="Kikawada T."/>
            <person name="Gusev O."/>
        </authorList>
    </citation>
    <scope>NUCLEOTIDE SEQUENCE</scope>
    <source>
        <strain evidence="2">NIAS01</strain>
        <tissue evidence="2">Whole body or cell culture</tissue>
    </source>
</reference>
<evidence type="ECO:0000313" key="3">
    <source>
        <dbReference type="Proteomes" id="UP001107558"/>
    </source>
</evidence>
<protein>
    <submittedName>
        <fullName evidence="2">Uncharacterized protein</fullName>
    </submittedName>
</protein>
<feature type="signal peptide" evidence="1">
    <location>
        <begin position="1"/>
        <end position="21"/>
    </location>
</feature>
<comment type="caution">
    <text evidence="2">The sequence shown here is derived from an EMBL/GenBank/DDBJ whole genome shotgun (WGS) entry which is preliminary data.</text>
</comment>
<sequence>MLQKFITFLNFFLLLIVIVWSLSISNGIDNEKVLEDQRSLISEDDDPRNCFNITIINNGTRRRIGYDTFGLFPVRHKRRKG</sequence>
<dbReference type="Proteomes" id="UP001107558">
    <property type="component" value="Chromosome 2"/>
</dbReference>
<dbReference type="EMBL" id="JADBJN010000002">
    <property type="protein sequence ID" value="KAG5678539.1"/>
    <property type="molecule type" value="Genomic_DNA"/>
</dbReference>
<proteinExistence type="predicted"/>
<name>A0A9J6C9U5_POLVA</name>
<gene>
    <name evidence="2" type="ORF">PVAND_008206</name>
</gene>
<organism evidence="2 3">
    <name type="scientific">Polypedilum vanderplanki</name>
    <name type="common">Sleeping chironomid midge</name>
    <dbReference type="NCBI Taxonomy" id="319348"/>
    <lineage>
        <taxon>Eukaryota</taxon>
        <taxon>Metazoa</taxon>
        <taxon>Ecdysozoa</taxon>
        <taxon>Arthropoda</taxon>
        <taxon>Hexapoda</taxon>
        <taxon>Insecta</taxon>
        <taxon>Pterygota</taxon>
        <taxon>Neoptera</taxon>
        <taxon>Endopterygota</taxon>
        <taxon>Diptera</taxon>
        <taxon>Nematocera</taxon>
        <taxon>Chironomoidea</taxon>
        <taxon>Chironomidae</taxon>
        <taxon>Chironominae</taxon>
        <taxon>Polypedilum</taxon>
        <taxon>Polypedilum</taxon>
    </lineage>
</organism>